<keyword evidence="3" id="KW-0804">Transcription</keyword>
<evidence type="ECO:0000256" key="1">
    <source>
        <dbReference type="ARBA" id="ARBA00023015"/>
    </source>
</evidence>
<dbReference type="RefSeq" id="WP_101752847.1">
    <property type="nucleotide sequence ID" value="NZ_CP025430.1"/>
</dbReference>
<dbReference type="SMART" id="SM00346">
    <property type="entry name" value="HTH_ICLR"/>
    <property type="match status" value="1"/>
</dbReference>
<dbReference type="InterPro" id="IPR036388">
    <property type="entry name" value="WH-like_DNA-bd_sf"/>
</dbReference>
<dbReference type="InterPro" id="IPR014757">
    <property type="entry name" value="Tscrpt_reg_IclR_C"/>
</dbReference>
<sequence>MCASVNDSSSGPESNRLQTLDRGLRALRVIADSPDGVSVAELASSLGIARAIAYRIVSTLEDHSAVHRSASGRLHLGAGLLTLAAQVEQGLRGHARPILESLAEASGCCAFLSVAQGDECVAMFSAVPVSGFLEVNYRVGSRHPLDRGAAGVSILAARAPREDDDPRLAQVRADGFAHTRGELERGATGIAASVALSRLRHPGLEASVGIVTLGALDVDRIAGLVMSAAAALAAQMNA</sequence>
<dbReference type="PROSITE" id="PS51077">
    <property type="entry name" value="HTH_ICLR"/>
    <property type="match status" value="1"/>
</dbReference>
<dbReference type="GO" id="GO:0045892">
    <property type="term" value="P:negative regulation of DNA-templated transcription"/>
    <property type="evidence" value="ECO:0007669"/>
    <property type="project" value="TreeGrafter"/>
</dbReference>
<dbReference type="Proteomes" id="UP000234530">
    <property type="component" value="Chromosome"/>
</dbReference>
<dbReference type="InterPro" id="IPR029016">
    <property type="entry name" value="GAF-like_dom_sf"/>
</dbReference>
<dbReference type="InterPro" id="IPR036390">
    <property type="entry name" value="WH_DNA-bd_sf"/>
</dbReference>
<feature type="domain" description="IclR-ED" evidence="5">
    <location>
        <begin position="79"/>
        <end position="238"/>
    </location>
</feature>
<keyword evidence="7" id="KW-1185">Reference proteome</keyword>
<dbReference type="PANTHER" id="PTHR30136">
    <property type="entry name" value="HELIX-TURN-HELIX TRANSCRIPTIONAL REGULATOR, ICLR FAMILY"/>
    <property type="match status" value="1"/>
</dbReference>
<dbReference type="PANTHER" id="PTHR30136:SF24">
    <property type="entry name" value="HTH-TYPE TRANSCRIPTIONAL REPRESSOR ALLR"/>
    <property type="match status" value="1"/>
</dbReference>
<dbReference type="Pfam" id="PF09339">
    <property type="entry name" value="HTH_IclR"/>
    <property type="match status" value="1"/>
</dbReference>
<dbReference type="GO" id="GO:0003700">
    <property type="term" value="F:DNA-binding transcription factor activity"/>
    <property type="evidence" value="ECO:0007669"/>
    <property type="project" value="TreeGrafter"/>
</dbReference>
<accession>A0A2H5EZT8</accession>
<dbReference type="Gene3D" id="1.10.10.10">
    <property type="entry name" value="Winged helix-like DNA-binding domain superfamily/Winged helix DNA-binding domain"/>
    <property type="match status" value="1"/>
</dbReference>
<evidence type="ECO:0000256" key="2">
    <source>
        <dbReference type="ARBA" id="ARBA00023125"/>
    </source>
</evidence>
<dbReference type="SUPFAM" id="SSF55781">
    <property type="entry name" value="GAF domain-like"/>
    <property type="match status" value="1"/>
</dbReference>
<proteinExistence type="predicted"/>
<organism evidence="6 7">
    <name type="scientific">Paracoccus zhejiangensis</name>
    <dbReference type="NCBI Taxonomy" id="1077935"/>
    <lineage>
        <taxon>Bacteria</taxon>
        <taxon>Pseudomonadati</taxon>
        <taxon>Pseudomonadota</taxon>
        <taxon>Alphaproteobacteria</taxon>
        <taxon>Rhodobacterales</taxon>
        <taxon>Paracoccaceae</taxon>
        <taxon>Paracoccus</taxon>
    </lineage>
</organism>
<dbReference type="SUPFAM" id="SSF46785">
    <property type="entry name" value="Winged helix' DNA-binding domain"/>
    <property type="match status" value="1"/>
</dbReference>
<dbReference type="OrthoDB" id="6057486at2"/>
<dbReference type="InterPro" id="IPR050707">
    <property type="entry name" value="HTH_MetabolicPath_Reg"/>
</dbReference>
<dbReference type="KEGG" id="pzh:CX676_12095"/>
<gene>
    <name evidence="6" type="ORF">CX676_12095</name>
</gene>
<evidence type="ECO:0000256" key="3">
    <source>
        <dbReference type="ARBA" id="ARBA00023163"/>
    </source>
</evidence>
<keyword evidence="2" id="KW-0238">DNA-binding</keyword>
<name>A0A2H5EZT8_9RHOB</name>
<feature type="domain" description="HTH iclR-type" evidence="4">
    <location>
        <begin position="17"/>
        <end position="78"/>
    </location>
</feature>
<evidence type="ECO:0000313" key="6">
    <source>
        <dbReference type="EMBL" id="AUH64818.1"/>
    </source>
</evidence>
<keyword evidence="1" id="KW-0805">Transcription regulation</keyword>
<dbReference type="AlphaFoldDB" id="A0A2H5EZT8"/>
<dbReference type="InterPro" id="IPR005471">
    <property type="entry name" value="Tscrpt_reg_IclR_N"/>
</dbReference>
<reference evidence="6 7" key="1">
    <citation type="journal article" date="2013" name="Antonie Van Leeuwenhoek">
        <title>Paracoccus zhejiangensis sp. nov., isolated from activated sludge in wastewater-treatment system.</title>
        <authorList>
            <person name="Wu Z.G."/>
            <person name="Zhang D.F."/>
            <person name="Liu Y.L."/>
            <person name="Wang F."/>
            <person name="Jiang X."/>
            <person name="Li C."/>
            <person name="Li S.P."/>
            <person name="Hong Q."/>
            <person name="Li W.J."/>
        </authorList>
    </citation>
    <scope>NUCLEOTIDE SEQUENCE [LARGE SCALE GENOMIC DNA]</scope>
    <source>
        <strain evidence="6 7">J6</strain>
    </source>
</reference>
<evidence type="ECO:0000259" key="4">
    <source>
        <dbReference type="PROSITE" id="PS51077"/>
    </source>
</evidence>
<evidence type="ECO:0000259" key="5">
    <source>
        <dbReference type="PROSITE" id="PS51078"/>
    </source>
</evidence>
<protein>
    <submittedName>
        <fullName evidence="6">Transcriptional regulator</fullName>
    </submittedName>
</protein>
<dbReference type="PROSITE" id="PS51078">
    <property type="entry name" value="ICLR_ED"/>
    <property type="match status" value="1"/>
</dbReference>
<dbReference type="Gene3D" id="3.30.450.40">
    <property type="match status" value="2"/>
</dbReference>
<dbReference type="EMBL" id="CP025430">
    <property type="protein sequence ID" value="AUH64818.1"/>
    <property type="molecule type" value="Genomic_DNA"/>
</dbReference>
<evidence type="ECO:0000313" key="7">
    <source>
        <dbReference type="Proteomes" id="UP000234530"/>
    </source>
</evidence>
<dbReference type="GO" id="GO:0003677">
    <property type="term" value="F:DNA binding"/>
    <property type="evidence" value="ECO:0007669"/>
    <property type="project" value="UniProtKB-KW"/>
</dbReference>